<dbReference type="GeneID" id="29850298"/>
<dbReference type="AlphaFoldDB" id="A0A2N9Y222"/>
<dbReference type="Proteomes" id="UP000231094">
    <property type="component" value="Unassembled WGS sequence"/>
</dbReference>
<name>A0A2N9Y222_9NEIS</name>
<reference evidence="3 6" key="2">
    <citation type="submission" date="2023-08" db="EMBL/GenBank/DDBJ databases">
        <title>Complete genome sequences of 12 bacterial strains from the honey bee gut, resolved with long-read nanopore sequencing.</title>
        <authorList>
            <person name="Kwong W.K."/>
            <person name="Acheampong S."/>
            <person name="Polat M.F."/>
        </authorList>
    </citation>
    <scope>NUCLEOTIDE SEQUENCE [LARGE SCALE GENOMIC DNA]</scope>
    <source>
        <strain evidence="6">wkB9</strain>
        <strain evidence="3">WkB9</strain>
    </source>
</reference>
<evidence type="ECO:0000313" key="2">
    <source>
        <dbReference type="EMBL" id="PIT61064.1"/>
    </source>
</evidence>
<dbReference type="Proteomes" id="UP001229773">
    <property type="component" value="Chromosome"/>
</dbReference>
<dbReference type="EMBL" id="MDVB01000099">
    <property type="protein sequence ID" value="PIT13524.1"/>
    <property type="molecule type" value="Genomic_DNA"/>
</dbReference>
<evidence type="ECO:0000313" key="1">
    <source>
        <dbReference type="EMBL" id="PIT13524.1"/>
    </source>
</evidence>
<reference evidence="4 5" key="1">
    <citation type="journal article" date="2017" name="MBio">
        <title>Type VI secretion-mediated competition in the bee gut microbiome.</title>
        <authorList>
            <person name="Steele M.I."/>
            <person name="Kwong W.K."/>
            <person name="Powell J.E."/>
            <person name="Whiteley M."/>
            <person name="Moran N.A."/>
        </authorList>
    </citation>
    <scope>NUCLEOTIDE SEQUENCE [LARGE SCALE GENOMIC DNA]</scope>
    <source>
        <strain evidence="1 5">App2-2</strain>
        <strain evidence="2 4">PEB0171</strain>
    </source>
</reference>
<dbReference type="RefSeq" id="WP_025315281.1">
    <property type="nucleotide sequence ID" value="NZ_CP132375.1"/>
</dbReference>
<protein>
    <submittedName>
        <fullName evidence="2">Uncharacterized protein</fullName>
    </submittedName>
</protein>
<evidence type="ECO:0000313" key="6">
    <source>
        <dbReference type="Proteomes" id="UP001229773"/>
    </source>
</evidence>
<evidence type="ECO:0000313" key="4">
    <source>
        <dbReference type="Proteomes" id="UP000231094"/>
    </source>
</evidence>
<proteinExistence type="predicted"/>
<sequence length="138" mass="16011">MDLLFSTYTHFFGTNIEHDKAIEIRKVIIHTFRKPFIKKDMKTHGPLWNQYIAPKGAIDITNLDTDKNIQGYVLVDGKGKNMYLFLSSLKNFLSYLENRNDGLFPAIYFVNKDFTFCLGENGERGTMQPIYVYKGVKI</sequence>
<evidence type="ECO:0000313" key="5">
    <source>
        <dbReference type="Proteomes" id="UP000231293"/>
    </source>
</evidence>
<dbReference type="Proteomes" id="UP000231293">
    <property type="component" value="Unassembled WGS sequence"/>
</dbReference>
<organism evidence="2 4">
    <name type="scientific">Snodgrassella alvi</name>
    <dbReference type="NCBI Taxonomy" id="1196083"/>
    <lineage>
        <taxon>Bacteria</taxon>
        <taxon>Pseudomonadati</taxon>
        <taxon>Pseudomonadota</taxon>
        <taxon>Betaproteobacteria</taxon>
        <taxon>Neisseriales</taxon>
        <taxon>Neisseriaceae</taxon>
        <taxon>Snodgrassella</taxon>
    </lineage>
</organism>
<accession>A0A2N9Y222</accession>
<gene>
    <name evidence="1" type="ORF">BGI32_09120</name>
    <name evidence="2" type="ORF">BHC47_07150</name>
    <name evidence="3" type="ORF">RAM05_07845</name>
</gene>
<dbReference type="EMBL" id="MEIV01000070">
    <property type="protein sequence ID" value="PIT61064.1"/>
    <property type="molecule type" value="Genomic_DNA"/>
</dbReference>
<dbReference type="EMBL" id="CP132375">
    <property type="protein sequence ID" value="WLS97768.1"/>
    <property type="molecule type" value="Genomic_DNA"/>
</dbReference>
<evidence type="ECO:0000313" key="3">
    <source>
        <dbReference type="EMBL" id="WLS97768.1"/>
    </source>
</evidence>